<evidence type="ECO:0000313" key="2">
    <source>
        <dbReference type="Proteomes" id="UP000095247"/>
    </source>
</evidence>
<sequence length="166" mass="19478">MSKYNYTKEEIINYVNGIKVSDDFLKELELNADLQREVSSLRNDLFLMENIEDSDMLKEVKIKPIINIKDSIIDYMLYFSKLTPLSSRGEEDSKIKDIYVYKNIEIYKSNNQYYINISNIKNWCVMEYNGEKIVNIFGQKDNYSSSLKNGSYNIKVDDAEVSINIE</sequence>
<proteinExistence type="predicted"/>
<organism evidence="1 2">
    <name type="scientific">Brachyspira hampsonii</name>
    <dbReference type="NCBI Taxonomy" id="1287055"/>
    <lineage>
        <taxon>Bacteria</taxon>
        <taxon>Pseudomonadati</taxon>
        <taxon>Spirochaetota</taxon>
        <taxon>Spirochaetia</taxon>
        <taxon>Brachyspirales</taxon>
        <taxon>Brachyspiraceae</taxon>
        <taxon>Brachyspira</taxon>
    </lineage>
</organism>
<comment type="caution">
    <text evidence="1">The sequence shown here is derived from an EMBL/GenBank/DDBJ whole genome shotgun (WGS) entry which is preliminary data.</text>
</comment>
<name>A0A1E5NET4_9SPIR</name>
<accession>A0A1E5NET4</accession>
<reference evidence="1 2" key="1">
    <citation type="submission" date="2016-08" db="EMBL/GenBank/DDBJ databases">
        <title>Characterization and recognition of Brachyspira hampsonii sp. nov., a novel intestinal spirochete that is pathogenic to pigs.</title>
        <authorList>
            <person name="Mirajkar N."/>
            <person name="La T."/>
            <person name="Phillips N."/>
            <person name="Hampson D."/>
            <person name="Gebhart C."/>
        </authorList>
    </citation>
    <scope>NUCLEOTIDE SEQUENCE [LARGE SCALE GENOMIC DNA]</scope>
    <source>
        <strain evidence="1 2">P280/1</strain>
    </source>
</reference>
<dbReference type="EMBL" id="MDCO01000009">
    <property type="protein sequence ID" value="OEJ14682.1"/>
    <property type="molecule type" value="Genomic_DNA"/>
</dbReference>
<dbReference type="RefSeq" id="WP_069726192.1">
    <property type="nucleotide sequence ID" value="NZ_MDCO01000009.1"/>
</dbReference>
<protein>
    <submittedName>
        <fullName evidence="1">Uncharacterized protein</fullName>
    </submittedName>
</protein>
<dbReference type="Proteomes" id="UP000095247">
    <property type="component" value="Unassembled WGS sequence"/>
</dbReference>
<gene>
    <name evidence="1" type="ORF">BFL38_07510</name>
</gene>
<evidence type="ECO:0000313" key="1">
    <source>
        <dbReference type="EMBL" id="OEJ14682.1"/>
    </source>
</evidence>
<dbReference type="AlphaFoldDB" id="A0A1E5NET4"/>